<evidence type="ECO:0000256" key="1">
    <source>
        <dbReference type="ARBA" id="ARBA00022737"/>
    </source>
</evidence>
<protein>
    <submittedName>
        <fullName evidence="4">Uncharacterized protein</fullName>
    </submittedName>
</protein>
<dbReference type="GO" id="GO:0005737">
    <property type="term" value="C:cytoplasm"/>
    <property type="evidence" value="ECO:0007669"/>
    <property type="project" value="TreeGrafter"/>
</dbReference>
<dbReference type="SUPFAM" id="SSF48403">
    <property type="entry name" value="Ankyrin repeat"/>
    <property type="match status" value="2"/>
</dbReference>
<dbReference type="PANTHER" id="PTHR23206">
    <property type="entry name" value="MASK PROTEIN"/>
    <property type="match status" value="1"/>
</dbReference>
<accession>A0A1B6HUY1</accession>
<dbReference type="InterPro" id="IPR036770">
    <property type="entry name" value="Ankyrin_rpt-contain_sf"/>
</dbReference>
<sequence>MASSRWCSQPVHKAMLSGDVALLQSVSEKYSIDFLIATKTMYLLSGYAKQNYHITPLQASVMTGNYELCKRLIFEGAEFISLSFHMMHPLNIALDFGKFQIAKLLITSGADVSLNQHGFYPMYYAIKHLTPDYIVEAILKAGFSPDTAVENVYNSTALHRAVTSNNEPVVKLLLKYKANCDITDSCDGYTAMHIAVKQRLPAMVDLLAEYGAQMNVECKEGYTPLFYAIGVNELNCLQALLRHGADIHHFSSIKQCYPLNFAVYLGRKELTEALLKQGADVKKVALRSGNSSLHSAAISHRGKMSEDTMESLLGIVQCLIEVGAEIDLVNKHGYTPMQLAIKEENFRIVKLLVKEGSSVNQTLDHGTNFHFVSKLASKEVVKVFLKHGADYCAFDKNGVTPYHLSVLNKDTTVIKLFWSHFCPWDLPLPDESRRPLCLPEIKKAIENQESFISGILNNDIEIMGSALEDEAEVRGCSMKLPYPLHFVAAKGFDSAAHMLLCKGFPANRLNDKGETPLHLAASEGSYQVCIYLLMYGAMYNPASKFTGNTPMDLAVKNNHFSVNNILGEIDKLFCCNNEKTILNKIKRRAIKNQENFHSLLALINCVDRKGNTLMGKALHKGFYELAKYIMYIRLQMPEEF</sequence>
<dbReference type="SMART" id="SM00248">
    <property type="entry name" value="ANK"/>
    <property type="match status" value="15"/>
</dbReference>
<dbReference type="PROSITE" id="PS50297">
    <property type="entry name" value="ANK_REP_REGION"/>
    <property type="match status" value="5"/>
</dbReference>
<proteinExistence type="predicted"/>
<keyword evidence="2 3" id="KW-0040">ANK repeat</keyword>
<feature type="repeat" description="ANK" evidence="3">
    <location>
        <begin position="332"/>
        <end position="364"/>
    </location>
</feature>
<evidence type="ECO:0000256" key="2">
    <source>
        <dbReference type="ARBA" id="ARBA00023043"/>
    </source>
</evidence>
<dbReference type="EMBL" id="GECU01029212">
    <property type="protein sequence ID" value="JAS78494.1"/>
    <property type="molecule type" value="Transcribed_RNA"/>
</dbReference>
<feature type="repeat" description="ANK" evidence="3">
    <location>
        <begin position="187"/>
        <end position="219"/>
    </location>
</feature>
<name>A0A1B6HUY1_9HEMI</name>
<dbReference type="PROSITE" id="PS50088">
    <property type="entry name" value="ANK_REPEAT"/>
    <property type="match status" value="7"/>
</dbReference>
<dbReference type="GO" id="GO:0045087">
    <property type="term" value="P:innate immune response"/>
    <property type="evidence" value="ECO:0007669"/>
    <property type="project" value="TreeGrafter"/>
</dbReference>
<evidence type="ECO:0000313" key="4">
    <source>
        <dbReference type="EMBL" id="JAS78494.1"/>
    </source>
</evidence>
<dbReference type="AlphaFoldDB" id="A0A1B6HUY1"/>
<keyword evidence="1" id="KW-0677">Repeat</keyword>
<dbReference type="InterPro" id="IPR002110">
    <property type="entry name" value="Ankyrin_rpt"/>
</dbReference>
<gene>
    <name evidence="4" type="ORF">g.14010</name>
</gene>
<dbReference type="Gene3D" id="1.25.40.20">
    <property type="entry name" value="Ankyrin repeat-containing domain"/>
    <property type="match status" value="3"/>
</dbReference>
<evidence type="ECO:0000256" key="3">
    <source>
        <dbReference type="PROSITE-ProRule" id="PRU00023"/>
    </source>
</evidence>
<feature type="repeat" description="ANK" evidence="3">
    <location>
        <begin position="85"/>
        <end position="117"/>
    </location>
</feature>
<dbReference type="Pfam" id="PF12796">
    <property type="entry name" value="Ank_2"/>
    <property type="match status" value="3"/>
</dbReference>
<feature type="repeat" description="ANK" evidence="3">
    <location>
        <begin position="220"/>
        <end position="252"/>
    </location>
</feature>
<reference evidence="4" key="1">
    <citation type="submission" date="2015-11" db="EMBL/GenBank/DDBJ databases">
        <title>De novo transcriptome assembly of four potential Pierce s Disease insect vectors from Arizona vineyards.</title>
        <authorList>
            <person name="Tassone E.E."/>
        </authorList>
    </citation>
    <scope>NUCLEOTIDE SEQUENCE</scope>
</reference>
<dbReference type="PANTHER" id="PTHR23206:SF7">
    <property type="entry name" value="PROTEIN KINASE DOMAIN-CONTAINING PROTEIN"/>
    <property type="match status" value="1"/>
</dbReference>
<organism evidence="4">
    <name type="scientific">Homalodisca liturata</name>
    <dbReference type="NCBI Taxonomy" id="320908"/>
    <lineage>
        <taxon>Eukaryota</taxon>
        <taxon>Metazoa</taxon>
        <taxon>Ecdysozoa</taxon>
        <taxon>Arthropoda</taxon>
        <taxon>Hexapoda</taxon>
        <taxon>Insecta</taxon>
        <taxon>Pterygota</taxon>
        <taxon>Neoptera</taxon>
        <taxon>Paraneoptera</taxon>
        <taxon>Hemiptera</taxon>
        <taxon>Auchenorrhyncha</taxon>
        <taxon>Membracoidea</taxon>
        <taxon>Cicadellidae</taxon>
        <taxon>Cicadellinae</taxon>
        <taxon>Proconiini</taxon>
        <taxon>Homalodisca</taxon>
    </lineage>
</organism>
<feature type="repeat" description="ANK" evidence="3">
    <location>
        <begin position="288"/>
        <end position="331"/>
    </location>
</feature>
<feature type="repeat" description="ANK" evidence="3">
    <location>
        <begin position="512"/>
        <end position="544"/>
    </location>
</feature>
<feature type="repeat" description="ANK" evidence="3">
    <location>
        <begin position="153"/>
        <end position="185"/>
    </location>
</feature>
<dbReference type="InterPro" id="IPR051631">
    <property type="entry name" value="Ankyrin-KH/SAM_domain"/>
</dbReference>